<evidence type="ECO:0008006" key="4">
    <source>
        <dbReference type="Google" id="ProtNLM"/>
    </source>
</evidence>
<name>A0A0Q3IAI7_9HYPH</name>
<keyword evidence="3" id="KW-1185">Reference proteome</keyword>
<protein>
    <recommendedName>
        <fullName evidence="4">Membrane-anchored protein</fullName>
    </recommendedName>
</protein>
<sequence>MSLSATIHRLPRRNRYVVASSCDQEALETSPLGDLLLFLDPETDAEGLRGTFPLIGVAASDAGSKALQAALKRLRKIGSLPDVPVIRLQEAALASDAELVVQVLEGGLGRLSRHMAGANTELATLRRERETLFENYRALENAFHARNWDTVSEVFGHGPFIDPKDQGLAALLRETEIVQLFPVSSYAVSGFAVHVRDIPADETGQLVVTLDYVESGEGIAEWLIPYDSITEGWNFFSLPKACDGSPRTLRLKISATGGLPPELSLGHVITNERYAAQARMPHADLDMRPLALRIFTGLPGARPTALPNVFTPSTVISGRKVEDYRLPVELLRAVANVSLSPIEPSFPTVRFLELEDAIVCHPLSEGITAGAVRRVVAPGTARISARAVIDHPEGKPGTVGLMLVPLSADIRKQIEALADGRSLPPTTFFSGWTEITAEQPIDINFMLEIPTSRTMDLVVLSKAATNSVDFAWLKVFNFRLVKYLEKSPVREVANA</sequence>
<feature type="coiled-coil region" evidence="1">
    <location>
        <begin position="108"/>
        <end position="142"/>
    </location>
</feature>
<dbReference type="OrthoDB" id="8145930at2"/>
<organism evidence="2 3">
    <name type="scientific">Bosea thiooxidans</name>
    <dbReference type="NCBI Taxonomy" id="53254"/>
    <lineage>
        <taxon>Bacteria</taxon>
        <taxon>Pseudomonadati</taxon>
        <taxon>Pseudomonadota</taxon>
        <taxon>Alphaproteobacteria</taxon>
        <taxon>Hyphomicrobiales</taxon>
        <taxon>Boseaceae</taxon>
        <taxon>Bosea</taxon>
    </lineage>
</organism>
<evidence type="ECO:0000313" key="3">
    <source>
        <dbReference type="Proteomes" id="UP000051562"/>
    </source>
</evidence>
<comment type="caution">
    <text evidence="2">The sequence shown here is derived from an EMBL/GenBank/DDBJ whole genome shotgun (WGS) entry which is preliminary data.</text>
</comment>
<dbReference type="InterPro" id="IPR046184">
    <property type="entry name" value="DUF6212"/>
</dbReference>
<keyword evidence="1" id="KW-0175">Coiled coil</keyword>
<evidence type="ECO:0000313" key="2">
    <source>
        <dbReference type="EMBL" id="KQK31845.1"/>
    </source>
</evidence>
<proteinExistence type="predicted"/>
<dbReference type="Pfam" id="PF19717">
    <property type="entry name" value="DUF6212"/>
    <property type="match status" value="1"/>
</dbReference>
<dbReference type="STRING" id="53254.SAMN05660750_01343"/>
<evidence type="ECO:0000256" key="1">
    <source>
        <dbReference type="SAM" id="Coils"/>
    </source>
</evidence>
<gene>
    <name evidence="2" type="ORF">ARD30_02350</name>
</gene>
<dbReference type="AlphaFoldDB" id="A0A0Q3IAI7"/>
<reference evidence="2 3" key="1">
    <citation type="submission" date="2015-10" db="EMBL/GenBank/DDBJ databases">
        <title>Draft genome of Bosea thiooxidans.</title>
        <authorList>
            <person name="Wang X."/>
        </authorList>
    </citation>
    <scope>NUCLEOTIDE SEQUENCE [LARGE SCALE GENOMIC DNA]</scope>
    <source>
        <strain evidence="2 3">CGMCC 9174</strain>
    </source>
</reference>
<accession>A0A0Q3IAI7</accession>
<dbReference type="Proteomes" id="UP000051562">
    <property type="component" value="Unassembled WGS sequence"/>
</dbReference>
<dbReference type="EMBL" id="LMAR01000012">
    <property type="protein sequence ID" value="KQK31845.1"/>
    <property type="molecule type" value="Genomic_DNA"/>
</dbReference>